<feature type="non-terminal residue" evidence="3">
    <location>
        <position position="1"/>
    </location>
</feature>
<dbReference type="SUPFAM" id="SSF53254">
    <property type="entry name" value="Phosphoglycerate mutase-like"/>
    <property type="match status" value="1"/>
</dbReference>
<dbReference type="Gene3D" id="3.40.50.1240">
    <property type="entry name" value="Phosphoglycerate mutase-like"/>
    <property type="match status" value="1"/>
</dbReference>
<gene>
    <name evidence="3" type="ORF">TPC1_15955</name>
</gene>
<sequence>IILFSQQEPDSVVILTRHGSRSPMIKYPNDQSLWNCSPMIYNYKSKRDSPKSMINVKFDIKNQYNGTCATGQLSEIGFQQHQMLSILWKKLYPSLVHQSFFRSTSVHRVQLSLAGQIEQIQPKSQIILAHIASKNLEDLVTPDNCPAYGKYVNQVYKDMGSRYRSQDLKRIQQYINWPNIGWDYLGDNFKCRDAMGVKYPTNILLEDAELAKSMLELTWRENHCLYQNNEKRKNFIKMAIGASIKNILTYLHNQSFTIVSTQDLTLTPYGAILFDDDEWSCGQVGFASFLSIERFNEDIKIKFREGSKGDGQYMKIKPCGQYICSISVLTQYLAQFIISRQERDELCQQQ</sequence>
<evidence type="ECO:0000256" key="1">
    <source>
        <dbReference type="ARBA" id="ARBA00005375"/>
    </source>
</evidence>
<dbReference type="InterPro" id="IPR050645">
    <property type="entry name" value="Histidine_acid_phosphatase"/>
</dbReference>
<dbReference type="Pfam" id="PF00328">
    <property type="entry name" value="His_Phos_2"/>
    <property type="match status" value="1"/>
</dbReference>
<name>A0A146K9F9_9EUKA</name>
<evidence type="ECO:0000313" key="3">
    <source>
        <dbReference type="EMBL" id="JAP92186.1"/>
    </source>
</evidence>
<dbReference type="PANTHER" id="PTHR11567">
    <property type="entry name" value="ACID PHOSPHATASE-RELATED"/>
    <property type="match status" value="1"/>
</dbReference>
<reference evidence="3" key="1">
    <citation type="submission" date="2015-07" db="EMBL/GenBank/DDBJ databases">
        <title>Adaptation to a free-living lifestyle via gene acquisitions in the diplomonad Trepomonas sp. PC1.</title>
        <authorList>
            <person name="Xu F."/>
            <person name="Jerlstrom-Hultqvist J."/>
            <person name="Kolisko M."/>
            <person name="Simpson A.G.B."/>
            <person name="Roger A.J."/>
            <person name="Svard S.G."/>
            <person name="Andersson J.O."/>
        </authorList>
    </citation>
    <scope>NUCLEOTIDE SEQUENCE</scope>
    <source>
        <strain evidence="3">PC1</strain>
    </source>
</reference>
<dbReference type="InterPro" id="IPR029033">
    <property type="entry name" value="His_PPase_superfam"/>
</dbReference>
<accession>A0A146K9F9</accession>
<comment type="similarity">
    <text evidence="1">Belongs to the histidine acid phosphatase family.</text>
</comment>
<protein>
    <submittedName>
        <fullName evidence="3">Histidine acid phosphatase family protein</fullName>
    </submittedName>
</protein>
<organism evidence="3">
    <name type="scientific">Trepomonas sp. PC1</name>
    <dbReference type="NCBI Taxonomy" id="1076344"/>
    <lineage>
        <taxon>Eukaryota</taxon>
        <taxon>Metamonada</taxon>
        <taxon>Diplomonadida</taxon>
        <taxon>Hexamitidae</taxon>
        <taxon>Hexamitinae</taxon>
        <taxon>Trepomonas</taxon>
    </lineage>
</organism>
<dbReference type="EMBL" id="GDID01004420">
    <property type="protein sequence ID" value="JAP92186.1"/>
    <property type="molecule type" value="Transcribed_RNA"/>
</dbReference>
<dbReference type="InterPro" id="IPR000560">
    <property type="entry name" value="His_Pase_clade-2"/>
</dbReference>
<keyword evidence="2" id="KW-0378">Hydrolase</keyword>
<evidence type="ECO:0000256" key="2">
    <source>
        <dbReference type="ARBA" id="ARBA00022801"/>
    </source>
</evidence>
<dbReference type="AlphaFoldDB" id="A0A146K9F9"/>
<proteinExistence type="inferred from homology"/>
<dbReference type="PANTHER" id="PTHR11567:SF110">
    <property type="entry name" value="2-PHOSPHOXYLOSE PHOSPHATASE 1"/>
    <property type="match status" value="1"/>
</dbReference>
<dbReference type="GO" id="GO:0016791">
    <property type="term" value="F:phosphatase activity"/>
    <property type="evidence" value="ECO:0007669"/>
    <property type="project" value="TreeGrafter"/>
</dbReference>